<dbReference type="Gene3D" id="3.10.180.10">
    <property type="entry name" value="2,3-Dihydroxybiphenyl 1,2-Dioxygenase, domain 1"/>
    <property type="match status" value="1"/>
</dbReference>
<dbReference type="PROSITE" id="PS51819">
    <property type="entry name" value="VOC"/>
    <property type="match status" value="1"/>
</dbReference>
<protein>
    <recommendedName>
        <fullName evidence="1">VOC domain-containing protein</fullName>
    </recommendedName>
</protein>
<accession>A0A1N7FLH9</accession>
<proteinExistence type="predicted"/>
<dbReference type="InterPro" id="IPR037523">
    <property type="entry name" value="VOC_core"/>
</dbReference>
<feature type="domain" description="VOC" evidence="1">
    <location>
        <begin position="2"/>
        <end position="112"/>
    </location>
</feature>
<evidence type="ECO:0000313" key="2">
    <source>
        <dbReference type="EMBL" id="SIS01096.1"/>
    </source>
</evidence>
<dbReference type="STRING" id="1344003.SAMN05445060_2168"/>
<dbReference type="RefSeq" id="WP_076479334.1">
    <property type="nucleotide sequence ID" value="NZ_FTNT01000005.1"/>
</dbReference>
<dbReference type="EMBL" id="FTNT01000005">
    <property type="protein sequence ID" value="SIS01096.1"/>
    <property type="molecule type" value="Genomic_DNA"/>
</dbReference>
<dbReference type="Pfam" id="PF18029">
    <property type="entry name" value="Glyoxalase_6"/>
    <property type="match status" value="1"/>
</dbReference>
<dbReference type="Proteomes" id="UP000186218">
    <property type="component" value="Unassembled WGS sequence"/>
</dbReference>
<dbReference type="InterPro" id="IPR041581">
    <property type="entry name" value="Glyoxalase_6"/>
</dbReference>
<organism evidence="2 3">
    <name type="scientific">Williamsia sterculiae</name>
    <dbReference type="NCBI Taxonomy" id="1344003"/>
    <lineage>
        <taxon>Bacteria</taxon>
        <taxon>Bacillati</taxon>
        <taxon>Actinomycetota</taxon>
        <taxon>Actinomycetes</taxon>
        <taxon>Mycobacteriales</taxon>
        <taxon>Nocardiaceae</taxon>
        <taxon>Williamsia</taxon>
    </lineage>
</organism>
<dbReference type="AlphaFoldDB" id="A0A1N7FLH9"/>
<name>A0A1N7FLH9_9NOCA</name>
<evidence type="ECO:0000313" key="3">
    <source>
        <dbReference type="Proteomes" id="UP000186218"/>
    </source>
</evidence>
<dbReference type="OrthoDB" id="2453533at2"/>
<dbReference type="SUPFAM" id="SSF54593">
    <property type="entry name" value="Glyoxalase/Bleomycin resistance protein/Dihydroxybiphenyl dioxygenase"/>
    <property type="match status" value="1"/>
</dbReference>
<reference evidence="2 3" key="1">
    <citation type="submission" date="2017-01" db="EMBL/GenBank/DDBJ databases">
        <authorList>
            <person name="Mah S.A."/>
            <person name="Swanson W.J."/>
            <person name="Moy G.W."/>
            <person name="Vacquier V.D."/>
        </authorList>
    </citation>
    <scope>NUCLEOTIDE SEQUENCE [LARGE SCALE GENOMIC DNA]</scope>
    <source>
        <strain evidence="2 3">CPCC 203464</strain>
    </source>
</reference>
<evidence type="ECO:0000259" key="1">
    <source>
        <dbReference type="PROSITE" id="PS51819"/>
    </source>
</evidence>
<keyword evidence="3" id="KW-1185">Reference proteome</keyword>
<sequence>MTVQHVLAVVPVSDLENAREWYSRLFDRDPDNNPMPTLVEWQVLAGAWVQVFVDPERAGYAQVNLAVDDLDAAVADVAGRGVEVGETADANKGVRLAPIADPDGNVITLIGGFRPVYDEGR</sequence>
<dbReference type="InterPro" id="IPR029068">
    <property type="entry name" value="Glyas_Bleomycin-R_OHBP_Dase"/>
</dbReference>
<gene>
    <name evidence="2" type="ORF">SAMN05445060_2168</name>
</gene>